<dbReference type="Proteomes" id="UP000294684">
    <property type="component" value="Unassembled WGS sequence"/>
</dbReference>
<sequence length="2647" mass="308178">MKPIPRFLFSPIFLILILFSNCVLFQKNVKMTNVDFDYSAISKNYFSPTQSKPFPLTVQRGNNLYSSTTNDGRYLFYATDQKGNFDIWFRDLKSSVVVPVTNHPFSESKPSISPNGKYLVFVSEEFDSEGDLILLPMDIEEWTHELLKGNRFVSDEFIQLTNKPNKKGEYTKGVIDTDPVWSPDGKIIYFVSDRFTPGLPNICAIKLENQDKITQVTTQGATSPYVSADGNHIYFISYFEEPKGEVYRIGLQNSEIQRITNNSYLDFSPTVDPKSKNLYYASIRKDTNQNGKLDERDNSILVMKNLETGEERVLSSGETSNFDVRYSNFNGGSILFSASYFNAINIYFIPENGAIPKQPNIREQYQYAKNFSAGQSLESYFLALDSVELFYSDDPLFSVYSARVAILKYISLVRVGKKEEARIFFESYRQKSALSQNQFALFLLHWEESNQNHKKFDFLKEIQAVTNSKWTKDALAMLYHLHVDELEKDKKNTAAFDNLRLIYERFPDYHQIDEIKRRLGGFEFQPNSLKLSQLYKEMIQGWEQEKVRYLSNPSLPFSNNHKRDLRFLLEDVIQKITENRNSDSIIAYVDTLLADPDTNQIQQYSIALKYLKAKALSDIRKFNESNTILDSIIPIPIQVDLEPPGKPSIFETPSFIAEYKSPILLRANLLKYYNQKSAGNTSDALRNLKIYLEFYDPVLGVDLGEEDIQSAFFYFENKAVEFERIGDLLQSSFHYFFNNQNMFLVKTRNLYLDSLYKEYAIYYQRKMVDTIFLYGKKIREEEERALLNQLNILSKDKLNVVGNISGITSLLTDNELLRGVVDIKDFEKIEVLSEKALSWTELYYKQAVPRARPYLDLATLYGYSYYLINKYVTFESYYYSTGTMTDARKTEILENFKRAELELRWIIYADPTHYDAYQLLGWLYQYVDLIKMQKNQKSGEVDSEVYEALYKKYFPDKNLEANIELYNQILVFLGDEYGDRKVLSDLNLNLGNNYFLLSNFPKANESYRKVEDVSAYLSVKNQFEGYKQEAIYRFNYGKSLIYQGQYKKASEQFSKSIDIYFKNEYYQSVNTYASEPNSFSLGKLNEIRSKLALLFSLKGLSELEFGIYEEAIASFQTAIAYNKDVKFISPVNLANYLAIAFQKIGRFRDSYQMLNLAESEYNQNQESVVTRFRKWSFSNLFFGDSFRVKGEGRFPGEFPNDFKYLLTLGIRIENHIEQEEYTAALSEIQTRNELITSKDLDETIIGKNILAKSRQVEAQIYQRSNLQVEAVEHYKELTNILFENKSNKGIENLFQNYAHSIFSLQESSDFSLEIKRKFLEQFLHQLEIWKQREVANCTEPIEFCENQFRSNNPKFDIVYGATLYYLSLHLESEGKDFHHILGRAVEALENPGLVDPRIIGLSNDPIPRRTRIRAQLNLYSVYMKLGDIFMAEKKWKETSELAYEFRLDEEMFWANAQRFKWEKFNIGSEKKSNHLLFGKEAFQTYQSNLNVRLFSPKHRLVDFLETYSETQLTSNETKAFVNHWENFRSLELFRDLISAQFEFEDSKLNLYYQDLVKWVKGYRRLSNLISEKALKRESVVASLKQQTLEIQNLDGILGKIKQVSPERSPFLEPKRSATDLFLNGWIGFYPTNGSNVFLYFQEGKLKADVCRIQADLSACIPKIQNTYPTIQLIGMKANGGLVKSVLMEYHKLNIYPTIYFDRNHHELFSERTERRLKWVTIYGENEKKRQNQNVRALPSGNLGIYLYDTDYLVTNRPLSNQTSLFGDEKSQVFPLREIFQGSGSEISMIGMNEASFDTEKEWNLISKLFEVLRSKRVQNIVSYNSNNSEDFSSKRLDEFAKDPNRFLLGNWKEFSISKDGLEKKIKQLIEEGFLKEKSKEFVDAYENYYTASTLLDDGDQFLPGLELKLAKIKTEIFPNVPKKTIFRPLWIKYSKSPFQNQIRYEYLVSCLSSKEKEDCKYNSSDFIGDEKDLYLGALEFYFQLRSGNVKEIASKNELRSKVESKEDPFLQAYRLGTLYIQNYMFYEAESETNKLAKLAKTAKEKTVVKNRILEIYFHKGFLLGDKDIYLTTLTSTSAYNYGFKKDWKNFDEKVLSRDFTKFGYADSIYDSYRLRLYTAWKEQVQTGYFEPMSLTPEYLTSGESVLTKLSHLNRTLFYHLLLTSIPFQKNQEVNSLVELLLAEEVKEGRSYRTLFFRLELAKALLLRGDFEMASSMVSKIQSIDKELGEGNRFWQEKWNDLKWKLDYLKNQPSSIQHSNPFLKLFQLAKTQKPEEYIGILNEFNRKNRGEFLSPELKEEYEFFFHFLLQQSLEKNSSESFFDLAIARDMFRFTSSRFSDGDLYVKHIPNFEVHSEKLKKKMIGKQEFHGIFDHGKKTYLLSFASGKSLGREMFSDNKLIYRESVRYFRSAESGNQEVILRESLVDKYRTSLRLNKTSRHYIYSSGIHAVVPMVLPDMEYYSVASVPDFIANQTIKIASISPKKTDVSVLGWKSSLENEISANLLLWETNGKKDSSAAFSVDFAEIGWCQNHYLCSGGTPLFDTSGRSGSVTKLYANQRIGNSAQYTNDFSGVAYYLARENSGLFVLHSGIQSGVHNLFFLKQFLQTSDLPKPLHVRLVEGKEAARNSTIDDRFWIGYKLYTSAMIED</sequence>
<dbReference type="PANTHER" id="PTHR36842">
    <property type="entry name" value="PROTEIN TOLB HOMOLOG"/>
    <property type="match status" value="1"/>
</dbReference>
<dbReference type="Pfam" id="PF07676">
    <property type="entry name" value="PD40"/>
    <property type="match status" value="5"/>
</dbReference>
<proteinExistence type="inferred from homology"/>
<keyword evidence="3" id="KW-1185">Reference proteome</keyword>
<dbReference type="InterPro" id="IPR011042">
    <property type="entry name" value="6-blade_b-propeller_TolB-like"/>
</dbReference>
<reference evidence="2 3" key="1">
    <citation type="submission" date="2019-03" db="EMBL/GenBank/DDBJ databases">
        <title>Genomic Encyclopedia of Archaeal and Bacterial Type Strains, Phase II (KMG-II): from individual species to whole genera.</title>
        <authorList>
            <person name="Goeker M."/>
        </authorList>
    </citation>
    <scope>NUCLEOTIDE SEQUENCE [LARGE SCALE GENOMIC DNA]</scope>
    <source>
        <strain evidence="2 3">DSM 21537</strain>
    </source>
</reference>
<dbReference type="SUPFAM" id="SSF69304">
    <property type="entry name" value="Tricorn protease N-terminal domain"/>
    <property type="match status" value="1"/>
</dbReference>
<evidence type="ECO:0000313" key="3">
    <source>
        <dbReference type="Proteomes" id="UP000294684"/>
    </source>
</evidence>
<comment type="caution">
    <text evidence="2">The sequence shown here is derived from an EMBL/GenBank/DDBJ whole genome shotgun (WGS) entry which is preliminary data.</text>
</comment>
<evidence type="ECO:0000256" key="1">
    <source>
        <dbReference type="ARBA" id="ARBA00009820"/>
    </source>
</evidence>
<evidence type="ECO:0000313" key="2">
    <source>
        <dbReference type="EMBL" id="TDY72341.1"/>
    </source>
</evidence>
<dbReference type="EMBL" id="SORO01000001">
    <property type="protein sequence ID" value="TDY72341.1"/>
    <property type="molecule type" value="Genomic_DNA"/>
</dbReference>
<comment type="similarity">
    <text evidence="1">Belongs to the TolB family.</text>
</comment>
<dbReference type="InterPro" id="IPR011990">
    <property type="entry name" value="TPR-like_helical_dom_sf"/>
</dbReference>
<organism evidence="2 3">
    <name type="scientific">Leptospira meyeri</name>
    <dbReference type="NCBI Taxonomy" id="29508"/>
    <lineage>
        <taxon>Bacteria</taxon>
        <taxon>Pseudomonadati</taxon>
        <taxon>Spirochaetota</taxon>
        <taxon>Spirochaetia</taxon>
        <taxon>Leptospirales</taxon>
        <taxon>Leptospiraceae</taxon>
        <taxon>Leptospira</taxon>
    </lineage>
</organism>
<dbReference type="InterPro" id="IPR011659">
    <property type="entry name" value="WD40"/>
</dbReference>
<accession>A0A4V3HIL2</accession>
<dbReference type="Gene3D" id="1.25.40.10">
    <property type="entry name" value="Tetratricopeptide repeat domain"/>
    <property type="match status" value="1"/>
</dbReference>
<dbReference type="PANTHER" id="PTHR36842:SF1">
    <property type="entry name" value="PROTEIN TOLB"/>
    <property type="match status" value="1"/>
</dbReference>
<dbReference type="STRING" id="1193051.LEP1GSC017_2624"/>
<dbReference type="InterPro" id="IPR019734">
    <property type="entry name" value="TPR_rpt"/>
</dbReference>
<protein>
    <submittedName>
        <fullName evidence="2">WD40 repeat protein</fullName>
    </submittedName>
</protein>
<dbReference type="SUPFAM" id="SSF48452">
    <property type="entry name" value="TPR-like"/>
    <property type="match status" value="1"/>
</dbReference>
<dbReference type="Gene3D" id="2.120.10.30">
    <property type="entry name" value="TolB, C-terminal domain"/>
    <property type="match status" value="2"/>
</dbReference>
<name>A0A4V3HIL2_LEPME</name>
<gene>
    <name evidence="2" type="ORF">CLV96_1332</name>
</gene>
<dbReference type="SMART" id="SM00028">
    <property type="entry name" value="TPR"/>
    <property type="match status" value="7"/>
</dbReference>